<protein>
    <submittedName>
        <fullName evidence="1">Uncharacterized protein</fullName>
    </submittedName>
</protein>
<accession>A0ACC1JPR2</accession>
<dbReference type="EMBL" id="JANBUJ010002283">
    <property type="protein sequence ID" value="KAJ2764621.1"/>
    <property type="molecule type" value="Genomic_DNA"/>
</dbReference>
<gene>
    <name evidence="1" type="ORF">IWQ57_005099</name>
</gene>
<evidence type="ECO:0000313" key="1">
    <source>
        <dbReference type="EMBL" id="KAJ2764621.1"/>
    </source>
</evidence>
<name>A0ACC1JPR2_9FUNG</name>
<sequence length="208" mass="23369">MSGLQTELSGRNIFEKSRESLMDYPPYDVVRGREASKEEEHIAQLAEQFRADMRASVFYLQPPPPPPDIERYSDRYFKGRNKQASLKGLQTDIDLFPEELHPVLLKKRIRRTKAVIDDREGIMELLKNVRDDDDDAAGSGSDDGGDGTARKKAGSDDGKSGDDDDQNEALEEEEEEEDNDYMDSYFDNGEDEDIGDVDDDDGGGGDYS</sequence>
<dbReference type="Proteomes" id="UP001140234">
    <property type="component" value="Unassembled WGS sequence"/>
</dbReference>
<organism evidence="1 2">
    <name type="scientific">Coemansia nantahalensis</name>
    <dbReference type="NCBI Taxonomy" id="2789366"/>
    <lineage>
        <taxon>Eukaryota</taxon>
        <taxon>Fungi</taxon>
        <taxon>Fungi incertae sedis</taxon>
        <taxon>Zoopagomycota</taxon>
        <taxon>Kickxellomycotina</taxon>
        <taxon>Kickxellomycetes</taxon>
        <taxon>Kickxellales</taxon>
        <taxon>Kickxellaceae</taxon>
        <taxon>Coemansia</taxon>
    </lineage>
</organism>
<comment type="caution">
    <text evidence="1">The sequence shown here is derived from an EMBL/GenBank/DDBJ whole genome shotgun (WGS) entry which is preliminary data.</text>
</comment>
<proteinExistence type="predicted"/>
<reference evidence="1" key="1">
    <citation type="submission" date="2022-07" db="EMBL/GenBank/DDBJ databases">
        <title>Phylogenomic reconstructions and comparative analyses of Kickxellomycotina fungi.</title>
        <authorList>
            <person name="Reynolds N.K."/>
            <person name="Stajich J.E."/>
            <person name="Barry K."/>
            <person name="Grigoriev I.V."/>
            <person name="Crous P."/>
            <person name="Smith M.E."/>
        </authorList>
    </citation>
    <scope>NUCLEOTIDE SEQUENCE</scope>
    <source>
        <strain evidence="1">CBS 109366</strain>
    </source>
</reference>
<evidence type="ECO:0000313" key="2">
    <source>
        <dbReference type="Proteomes" id="UP001140234"/>
    </source>
</evidence>
<keyword evidence="2" id="KW-1185">Reference proteome</keyword>